<dbReference type="Proteomes" id="UP000251341">
    <property type="component" value="Unassembled WGS sequence"/>
</dbReference>
<evidence type="ECO:0000256" key="2">
    <source>
        <dbReference type="ARBA" id="ARBA00022679"/>
    </source>
</evidence>
<feature type="domain" description="Release factor glutamine methyltransferase N-terminal" evidence="7">
    <location>
        <begin position="15"/>
        <end position="73"/>
    </location>
</feature>
<feature type="binding site" evidence="5">
    <location>
        <position position="183"/>
    </location>
    <ligand>
        <name>S-adenosyl-L-methionine</name>
        <dbReference type="ChEBI" id="CHEBI:59789"/>
    </ligand>
</feature>
<dbReference type="GO" id="GO:0032259">
    <property type="term" value="P:methylation"/>
    <property type="evidence" value="ECO:0007669"/>
    <property type="project" value="UniProtKB-KW"/>
</dbReference>
<reference evidence="8 9" key="1">
    <citation type="submission" date="2017-04" db="EMBL/GenBank/DDBJ databases">
        <title>Unexpected and diverse lifestyles within the genus Limnohabitans.</title>
        <authorList>
            <person name="Kasalicky V."/>
            <person name="Mehrshad M."/>
            <person name="Andrei S.-A."/>
            <person name="Salcher M."/>
            <person name="Kratochvilova H."/>
            <person name="Simek K."/>
            <person name="Ghai R."/>
        </authorList>
    </citation>
    <scope>NUCLEOTIDE SEQUENCE [LARGE SCALE GENOMIC DNA]</scope>
    <source>
        <strain evidence="8 9">MWH-C5</strain>
    </source>
</reference>
<dbReference type="InterPro" id="IPR004556">
    <property type="entry name" value="HemK-like"/>
</dbReference>
<keyword evidence="9" id="KW-1185">Reference proteome</keyword>
<dbReference type="PANTHER" id="PTHR18895:SF74">
    <property type="entry name" value="MTRF1L RELEASE FACTOR GLUTAMINE METHYLTRANSFERASE"/>
    <property type="match status" value="1"/>
</dbReference>
<dbReference type="Pfam" id="PF17827">
    <property type="entry name" value="PrmC_N"/>
    <property type="match status" value="1"/>
</dbReference>
<comment type="function">
    <text evidence="5">Methylates the class 1 translation termination release factors RF1/PrfA and RF2/PrfB on the glutamine residue of the universally conserved GGQ motif.</text>
</comment>
<dbReference type="InterPro" id="IPR040758">
    <property type="entry name" value="PrmC_N"/>
</dbReference>
<dbReference type="InterPro" id="IPR007848">
    <property type="entry name" value="Small_mtfrase_dom"/>
</dbReference>
<feature type="binding site" evidence="5">
    <location>
        <begin position="118"/>
        <end position="122"/>
    </location>
    <ligand>
        <name>S-adenosyl-L-methionine</name>
        <dbReference type="ChEBI" id="CHEBI:59789"/>
    </ligand>
</feature>
<evidence type="ECO:0000256" key="5">
    <source>
        <dbReference type="HAMAP-Rule" id="MF_02126"/>
    </source>
</evidence>
<dbReference type="EC" id="2.1.1.297" evidence="5"/>
<dbReference type="Gene3D" id="3.40.50.150">
    <property type="entry name" value="Vaccinia Virus protein VP39"/>
    <property type="match status" value="1"/>
</dbReference>
<dbReference type="InterPro" id="IPR050320">
    <property type="entry name" value="N5-glutamine_MTase"/>
</dbReference>
<dbReference type="InterPro" id="IPR029063">
    <property type="entry name" value="SAM-dependent_MTases_sf"/>
</dbReference>
<evidence type="ECO:0000313" key="9">
    <source>
        <dbReference type="Proteomes" id="UP000251341"/>
    </source>
</evidence>
<accession>A0A315EU50</accession>
<dbReference type="CDD" id="cd02440">
    <property type="entry name" value="AdoMet_MTases"/>
    <property type="match status" value="1"/>
</dbReference>
<dbReference type="GO" id="GO:0102559">
    <property type="term" value="F:peptide chain release factor N(5)-glutamine methyltransferase activity"/>
    <property type="evidence" value="ECO:0007669"/>
    <property type="project" value="UniProtKB-EC"/>
</dbReference>
<comment type="similarity">
    <text evidence="5">Belongs to the protein N5-glutamine methyltransferase family. PrmC subfamily.</text>
</comment>
<keyword evidence="1 5" id="KW-0489">Methyltransferase</keyword>
<dbReference type="PROSITE" id="PS00092">
    <property type="entry name" value="N6_MTASE"/>
    <property type="match status" value="1"/>
</dbReference>
<feature type="binding site" evidence="5">
    <location>
        <begin position="183"/>
        <end position="186"/>
    </location>
    <ligand>
        <name>substrate</name>
    </ligand>
</feature>
<keyword evidence="3 5" id="KW-0949">S-adenosyl-L-methionine</keyword>
<evidence type="ECO:0000256" key="3">
    <source>
        <dbReference type="ARBA" id="ARBA00022691"/>
    </source>
</evidence>
<feature type="binding site" evidence="5">
    <location>
        <position position="168"/>
    </location>
    <ligand>
        <name>S-adenosyl-L-methionine</name>
        <dbReference type="ChEBI" id="CHEBI:59789"/>
    </ligand>
</feature>
<dbReference type="AlphaFoldDB" id="A0A315EU50"/>
<evidence type="ECO:0000259" key="7">
    <source>
        <dbReference type="Pfam" id="PF17827"/>
    </source>
</evidence>
<dbReference type="HAMAP" id="MF_02126">
    <property type="entry name" value="RF_methyltr_PrmC"/>
    <property type="match status" value="1"/>
</dbReference>
<protein>
    <recommendedName>
        <fullName evidence="5">Release factor glutamine methyltransferase</fullName>
        <shortName evidence="5">RF MTase</shortName>
        <ecNumber evidence="5">2.1.1.297</ecNumber>
    </recommendedName>
    <alternativeName>
        <fullName evidence="5">N5-glutamine methyltransferase PrmC</fullName>
    </alternativeName>
    <alternativeName>
        <fullName evidence="5">Protein-(glutamine-N5) MTase PrmC</fullName>
    </alternativeName>
    <alternativeName>
        <fullName evidence="5">Protein-glutamine N-methyltransferase PrmC</fullName>
    </alternativeName>
</protein>
<feature type="domain" description="Methyltransferase small" evidence="6">
    <location>
        <begin position="103"/>
        <end position="197"/>
    </location>
</feature>
<dbReference type="InterPro" id="IPR019874">
    <property type="entry name" value="RF_methyltr_PrmC"/>
</dbReference>
<dbReference type="Pfam" id="PF05175">
    <property type="entry name" value="MTS"/>
    <property type="match status" value="1"/>
</dbReference>
<keyword evidence="2 5" id="KW-0808">Transferase</keyword>
<dbReference type="RefSeq" id="WP_108358486.1">
    <property type="nucleotide sequence ID" value="NZ_NESP01000001.1"/>
</dbReference>
<feature type="binding site" evidence="5">
    <location>
        <position position="141"/>
    </location>
    <ligand>
        <name>S-adenosyl-L-methionine</name>
        <dbReference type="ChEBI" id="CHEBI:59789"/>
    </ligand>
</feature>
<dbReference type="SUPFAM" id="SSF53335">
    <property type="entry name" value="S-adenosyl-L-methionine-dependent methyltransferases"/>
    <property type="match status" value="1"/>
</dbReference>
<dbReference type="NCBIfam" id="TIGR03534">
    <property type="entry name" value="RF_mod_PrmC"/>
    <property type="match status" value="1"/>
</dbReference>
<comment type="catalytic activity">
    <reaction evidence="4 5">
        <text>L-glutaminyl-[peptide chain release factor] + S-adenosyl-L-methionine = N(5)-methyl-L-glutaminyl-[peptide chain release factor] + S-adenosyl-L-homocysteine + H(+)</text>
        <dbReference type="Rhea" id="RHEA:42896"/>
        <dbReference type="Rhea" id="RHEA-COMP:10271"/>
        <dbReference type="Rhea" id="RHEA-COMP:10272"/>
        <dbReference type="ChEBI" id="CHEBI:15378"/>
        <dbReference type="ChEBI" id="CHEBI:30011"/>
        <dbReference type="ChEBI" id="CHEBI:57856"/>
        <dbReference type="ChEBI" id="CHEBI:59789"/>
        <dbReference type="ChEBI" id="CHEBI:61891"/>
        <dbReference type="EC" id="2.1.1.297"/>
    </reaction>
</comment>
<dbReference type="FunFam" id="3.40.50.150:FF:000053">
    <property type="entry name" value="Release factor glutamine methyltransferase"/>
    <property type="match status" value="1"/>
</dbReference>
<organism evidence="8 9">
    <name type="scientific">Limnohabitans curvus</name>
    <dbReference type="NCBI Taxonomy" id="323423"/>
    <lineage>
        <taxon>Bacteria</taxon>
        <taxon>Pseudomonadati</taxon>
        <taxon>Pseudomonadota</taxon>
        <taxon>Betaproteobacteria</taxon>
        <taxon>Burkholderiales</taxon>
        <taxon>Comamonadaceae</taxon>
        <taxon>Limnohabitans</taxon>
    </lineage>
</organism>
<comment type="caution">
    <text evidence="8">The sequence shown here is derived from an EMBL/GenBank/DDBJ whole genome shotgun (WGS) entry which is preliminary data.</text>
</comment>
<dbReference type="PANTHER" id="PTHR18895">
    <property type="entry name" value="HEMK METHYLTRANSFERASE"/>
    <property type="match status" value="1"/>
</dbReference>
<dbReference type="NCBIfam" id="TIGR00536">
    <property type="entry name" value="hemK_fam"/>
    <property type="match status" value="1"/>
</dbReference>
<dbReference type="InterPro" id="IPR002052">
    <property type="entry name" value="DNA_methylase_N6_adenine_CS"/>
</dbReference>
<evidence type="ECO:0000256" key="1">
    <source>
        <dbReference type="ARBA" id="ARBA00022603"/>
    </source>
</evidence>
<dbReference type="Gene3D" id="1.10.8.10">
    <property type="entry name" value="DNA helicase RuvA subunit, C-terminal domain"/>
    <property type="match status" value="1"/>
</dbReference>
<dbReference type="GO" id="GO:0003676">
    <property type="term" value="F:nucleic acid binding"/>
    <property type="evidence" value="ECO:0007669"/>
    <property type="project" value="InterPro"/>
</dbReference>
<gene>
    <name evidence="5" type="primary">prmC</name>
    <name evidence="8" type="ORF">B9Z44_04875</name>
</gene>
<evidence type="ECO:0000259" key="6">
    <source>
        <dbReference type="Pfam" id="PF05175"/>
    </source>
</evidence>
<evidence type="ECO:0000313" key="8">
    <source>
        <dbReference type="EMBL" id="PUE60719.1"/>
    </source>
</evidence>
<sequence length="277" mass="29602">MQTVVQAAAWAQTLGLPRLEAQVLLLHALGRAPHDRAWLLAHSDDALDTAVQATFATNTQRRLNTEPVAYITGQKEFFGLTLHVDHRVLDPRADTETLVEWALSCLADTPSPEVVDLGTGSGAIALALKHSRPDAQVCAVDASADALSVASANAKRLALPVDFHHGSWLAPLNGCTFDAIVSNPPYVASDDAHLAALKHEPLSALASGVDGLDDIRTIVRQAAQHLKPNGWLLLEHGYDQSHAVQTLLGNQGFVNVQSRPDLAGILRCTGGQWPTVK</sequence>
<evidence type="ECO:0000256" key="4">
    <source>
        <dbReference type="ARBA" id="ARBA00048391"/>
    </source>
</evidence>
<name>A0A315EU50_9BURK</name>
<dbReference type="EMBL" id="NESP01000001">
    <property type="protein sequence ID" value="PUE60719.1"/>
    <property type="molecule type" value="Genomic_DNA"/>
</dbReference>
<proteinExistence type="inferred from homology"/>